<proteinExistence type="predicted"/>
<evidence type="ECO:0000256" key="1">
    <source>
        <dbReference type="SAM" id="SignalP"/>
    </source>
</evidence>
<keyword evidence="3" id="KW-1185">Reference proteome</keyword>
<gene>
    <name evidence="2" type="ORF">GCM10023095_27000</name>
</gene>
<evidence type="ECO:0000313" key="2">
    <source>
        <dbReference type="EMBL" id="GAA4502406.1"/>
    </source>
</evidence>
<evidence type="ECO:0000313" key="3">
    <source>
        <dbReference type="Proteomes" id="UP001501321"/>
    </source>
</evidence>
<feature type="signal peptide" evidence="1">
    <location>
        <begin position="1"/>
        <end position="20"/>
    </location>
</feature>
<sequence>MKHQALFVLAGLALATSAQAADLSVAVGADYSDSGFQGTASQRPLTNEGNSRWTGYIDFRHPILLLPNVNLQRSDFSTSAPGISHDLDVYDLTFYYRPFELDLLSIDFGLDLRRYDGDFNGQGYTHDQALAYLGAESSLPGTGLGVFGDARYGAWNGEESHDWRLGVSYTLNPQDSLQLKLRGGYRNARFDYDEAGQAFNQRMDGWFMGAEIRY</sequence>
<organism evidence="2 3">
    <name type="scientific">Pseudaeromonas paramecii</name>
    <dbReference type="NCBI Taxonomy" id="2138166"/>
    <lineage>
        <taxon>Bacteria</taxon>
        <taxon>Pseudomonadati</taxon>
        <taxon>Pseudomonadota</taxon>
        <taxon>Gammaproteobacteria</taxon>
        <taxon>Aeromonadales</taxon>
        <taxon>Aeromonadaceae</taxon>
        <taxon>Pseudaeromonas</taxon>
    </lineage>
</organism>
<dbReference type="NCBIfam" id="TIGR04219">
    <property type="entry name" value="OMP_w_GlyGly"/>
    <property type="match status" value="1"/>
</dbReference>
<reference evidence="3" key="1">
    <citation type="journal article" date="2019" name="Int. J. Syst. Evol. Microbiol.">
        <title>The Global Catalogue of Microorganisms (GCM) 10K type strain sequencing project: providing services to taxonomists for standard genome sequencing and annotation.</title>
        <authorList>
            <consortium name="The Broad Institute Genomics Platform"/>
            <consortium name="The Broad Institute Genome Sequencing Center for Infectious Disease"/>
            <person name="Wu L."/>
            <person name="Ma J."/>
        </authorList>
    </citation>
    <scope>NUCLEOTIDE SEQUENCE [LARGE SCALE GENOMIC DNA]</scope>
    <source>
        <strain evidence="3">JCM 32226</strain>
    </source>
</reference>
<feature type="chain" id="PRO_5047084291" evidence="1">
    <location>
        <begin position="21"/>
        <end position="214"/>
    </location>
</feature>
<keyword evidence="1" id="KW-0732">Signal</keyword>
<dbReference type="RefSeq" id="WP_345014014.1">
    <property type="nucleotide sequence ID" value="NZ_BAABFC010000020.1"/>
</dbReference>
<dbReference type="Proteomes" id="UP001501321">
    <property type="component" value="Unassembled WGS sequence"/>
</dbReference>
<name>A0ABP8QFB6_9GAMM</name>
<protein>
    <submittedName>
        <fullName evidence="2">TIGR04219 family outer membrane beta-barrel protein</fullName>
    </submittedName>
</protein>
<dbReference type="EMBL" id="BAABFC010000020">
    <property type="protein sequence ID" value="GAA4502406.1"/>
    <property type="molecule type" value="Genomic_DNA"/>
</dbReference>
<comment type="caution">
    <text evidence="2">The sequence shown here is derived from an EMBL/GenBank/DDBJ whole genome shotgun (WGS) entry which is preliminary data.</text>
</comment>
<dbReference type="InterPro" id="IPR026387">
    <property type="entry name" value="OMP_w_GlyGly"/>
</dbReference>
<accession>A0ABP8QFB6</accession>